<dbReference type="Pfam" id="PF24758">
    <property type="entry name" value="LRR_At5g56370"/>
    <property type="match status" value="1"/>
</dbReference>
<sequence length="191" mass="22048">CALEASVSYWIYKVVRLNIRKLDLEGHLFQLPLSMFTCKTLTTLILIQSPHDGNDDWEIHFPVNLPCLKTLDITVYANLVPSAFKLINGCPVLESLSLKLLNGLSGVKSLSLQNMTSLMEFRSPISLRLPIFPNMTHLELTWFWHTRLIPQFLERAPELKHLFIEKLVDAFRKEPEEYSWVDPKLVPVCML</sequence>
<accession>A0AAD5CLG1</accession>
<dbReference type="Gene3D" id="3.80.10.10">
    <property type="entry name" value="Ribonuclease Inhibitor"/>
    <property type="match status" value="1"/>
</dbReference>
<dbReference type="PANTHER" id="PTHR31900">
    <property type="entry name" value="F-BOX/RNI SUPERFAMILY PROTEIN-RELATED"/>
    <property type="match status" value="1"/>
</dbReference>
<dbReference type="InterPro" id="IPR055411">
    <property type="entry name" value="LRR_FXL15/At3g58940/PEG3-like"/>
</dbReference>
<proteinExistence type="predicted"/>
<organism evidence="2 3">
    <name type="scientific">Ambrosia artemisiifolia</name>
    <name type="common">Common ragweed</name>
    <dbReference type="NCBI Taxonomy" id="4212"/>
    <lineage>
        <taxon>Eukaryota</taxon>
        <taxon>Viridiplantae</taxon>
        <taxon>Streptophyta</taxon>
        <taxon>Embryophyta</taxon>
        <taxon>Tracheophyta</taxon>
        <taxon>Spermatophyta</taxon>
        <taxon>Magnoliopsida</taxon>
        <taxon>eudicotyledons</taxon>
        <taxon>Gunneridae</taxon>
        <taxon>Pentapetalae</taxon>
        <taxon>asterids</taxon>
        <taxon>campanulids</taxon>
        <taxon>Asterales</taxon>
        <taxon>Asteraceae</taxon>
        <taxon>Asteroideae</taxon>
        <taxon>Heliantheae alliance</taxon>
        <taxon>Heliantheae</taxon>
        <taxon>Ambrosia</taxon>
    </lineage>
</organism>
<dbReference type="InterPro" id="IPR032675">
    <property type="entry name" value="LRR_dom_sf"/>
</dbReference>
<name>A0AAD5CLG1_AMBAR</name>
<feature type="domain" description="F-box/LRR-repeat protein 15/At3g58940/PEG3-like LRR" evidence="1">
    <location>
        <begin position="10"/>
        <end position="115"/>
    </location>
</feature>
<dbReference type="SUPFAM" id="SSF52047">
    <property type="entry name" value="RNI-like"/>
    <property type="match status" value="1"/>
</dbReference>
<keyword evidence="3" id="KW-1185">Reference proteome</keyword>
<evidence type="ECO:0000259" key="1">
    <source>
        <dbReference type="Pfam" id="PF24758"/>
    </source>
</evidence>
<comment type="caution">
    <text evidence="2">The sequence shown here is derived from an EMBL/GenBank/DDBJ whole genome shotgun (WGS) entry which is preliminary data.</text>
</comment>
<feature type="non-terminal residue" evidence="2">
    <location>
        <position position="1"/>
    </location>
</feature>
<feature type="non-terminal residue" evidence="2">
    <location>
        <position position="191"/>
    </location>
</feature>
<dbReference type="PANTHER" id="PTHR31900:SF31">
    <property type="entry name" value="F-BOX_LRR-REPEAT PROTEIN 13-LIKE"/>
    <property type="match status" value="1"/>
</dbReference>
<gene>
    <name evidence="2" type="ORF">M8C21_027814</name>
</gene>
<dbReference type="Proteomes" id="UP001206925">
    <property type="component" value="Unassembled WGS sequence"/>
</dbReference>
<dbReference type="EMBL" id="JAMZMK010007934">
    <property type="protein sequence ID" value="KAI7742671.1"/>
    <property type="molecule type" value="Genomic_DNA"/>
</dbReference>
<evidence type="ECO:0000313" key="2">
    <source>
        <dbReference type="EMBL" id="KAI7742671.1"/>
    </source>
</evidence>
<reference evidence="2" key="1">
    <citation type="submission" date="2022-06" db="EMBL/GenBank/DDBJ databases">
        <title>Uncovering the hologenomic basis of an extraordinary plant invasion.</title>
        <authorList>
            <person name="Bieker V.C."/>
            <person name="Martin M.D."/>
            <person name="Gilbert T."/>
            <person name="Hodgins K."/>
            <person name="Battlay P."/>
            <person name="Petersen B."/>
            <person name="Wilson J."/>
        </authorList>
    </citation>
    <scope>NUCLEOTIDE SEQUENCE</scope>
    <source>
        <strain evidence="2">AA19_3_7</strain>
        <tissue evidence="2">Leaf</tissue>
    </source>
</reference>
<evidence type="ECO:0000313" key="3">
    <source>
        <dbReference type="Proteomes" id="UP001206925"/>
    </source>
</evidence>
<dbReference type="InterPro" id="IPR050232">
    <property type="entry name" value="FBL13/AtMIF1-like"/>
</dbReference>
<protein>
    <recommendedName>
        <fullName evidence="1">F-box/LRR-repeat protein 15/At3g58940/PEG3-like LRR domain-containing protein</fullName>
    </recommendedName>
</protein>
<dbReference type="AlphaFoldDB" id="A0AAD5CLG1"/>